<dbReference type="SUPFAM" id="SSF52317">
    <property type="entry name" value="Class I glutamine amidotransferase-like"/>
    <property type="match status" value="1"/>
</dbReference>
<feature type="active site" description="Nucleophile" evidence="7">
    <location>
        <position position="407"/>
    </location>
</feature>
<comment type="pathway">
    <text evidence="7">Cofactor biosynthesis; adenosylcobalamin biosynthesis; cob(II)yrinate a,c-diamide from precorrin-2 (aerobic route): step 9/10.</text>
</comment>
<dbReference type="GO" id="GO:0042242">
    <property type="term" value="F:cobyrinic acid a,c-diamide synthase activity"/>
    <property type="evidence" value="ECO:0007669"/>
    <property type="project" value="InterPro"/>
</dbReference>
<dbReference type="EC" id="6.3.5.9" evidence="7"/>
<comment type="similarity">
    <text evidence="7">Belongs to the CobB/CbiA family.</text>
</comment>
<dbReference type="Gene3D" id="3.40.50.880">
    <property type="match status" value="1"/>
</dbReference>
<dbReference type="InterPro" id="IPR029062">
    <property type="entry name" value="Class_I_gatase-like"/>
</dbReference>
<evidence type="ECO:0000313" key="12">
    <source>
        <dbReference type="Proteomes" id="UP000468735"/>
    </source>
</evidence>
<dbReference type="InterPro" id="IPR002586">
    <property type="entry name" value="CobQ/CobB/MinD/ParA_Nub-bd_dom"/>
</dbReference>
<evidence type="ECO:0000256" key="7">
    <source>
        <dbReference type="HAMAP-Rule" id="MF_00027"/>
    </source>
</evidence>
<evidence type="ECO:0000259" key="9">
    <source>
        <dbReference type="Pfam" id="PF01656"/>
    </source>
</evidence>
<evidence type="ECO:0000256" key="8">
    <source>
        <dbReference type="SAM" id="MobiDB-lite"/>
    </source>
</evidence>
<dbReference type="UniPathway" id="UPA00148">
    <property type="reaction ID" value="UER00220"/>
</dbReference>
<comment type="cofactor">
    <cofactor evidence="1 7">
        <name>Mg(2+)</name>
        <dbReference type="ChEBI" id="CHEBI:18420"/>
    </cofactor>
</comment>
<dbReference type="HAMAP" id="MF_00027">
    <property type="entry name" value="CobB_CbiA"/>
    <property type="match status" value="1"/>
</dbReference>
<dbReference type="SUPFAM" id="SSF52540">
    <property type="entry name" value="P-loop containing nucleoside triphosphate hydrolases"/>
    <property type="match status" value="1"/>
</dbReference>
<comment type="miscellaneous">
    <text evidence="7">The a and c carboxylates of hydrogenobyrinate are activated for nucleophilic attack via formation of a phosphorylated intermediate by ATP. CobB catalyzes first the amidation of the c-carboxylate, and then that of the a-carboxylate.</text>
</comment>
<evidence type="ECO:0000256" key="3">
    <source>
        <dbReference type="ARBA" id="ARBA00022741"/>
    </source>
</evidence>
<name>A0A6H9YUS3_9ACTN</name>
<dbReference type="NCBIfam" id="TIGR00379">
    <property type="entry name" value="cobB"/>
    <property type="match status" value="1"/>
</dbReference>
<feature type="site" description="Increases nucleophilicity of active site Cys" evidence="7">
    <location>
        <position position="500"/>
    </location>
</feature>
<organism evidence="11 12">
    <name type="scientific">Actinomadura rudentiformis</name>
    <dbReference type="NCBI Taxonomy" id="359158"/>
    <lineage>
        <taxon>Bacteria</taxon>
        <taxon>Bacillati</taxon>
        <taxon>Actinomycetota</taxon>
        <taxon>Actinomycetes</taxon>
        <taxon>Streptosporangiales</taxon>
        <taxon>Thermomonosporaceae</taxon>
        <taxon>Actinomadura</taxon>
    </lineage>
</organism>
<evidence type="ECO:0000313" key="11">
    <source>
        <dbReference type="EMBL" id="KAB2347426.1"/>
    </source>
</evidence>
<keyword evidence="3 7" id="KW-0547">Nucleotide-binding</keyword>
<accession>A0A6H9YUS3</accession>
<dbReference type="PROSITE" id="PS51274">
    <property type="entry name" value="GATASE_COBBQ"/>
    <property type="match status" value="1"/>
</dbReference>
<evidence type="ECO:0000256" key="5">
    <source>
        <dbReference type="ARBA" id="ARBA00022842"/>
    </source>
</evidence>
<comment type="domain">
    <text evidence="7">Comprises of two domains. The C-terminal domain contains the binding site for glutamine and catalyzes the hydrolysis of this substrate to glutamate and ammonia. The N-terminal domain is anticipated to bind ATP and hydrogenobyrinate and catalyzes the ultimate synthesis of the diamide product. The ammonia produced via the glutaminase domain is probably translocated to the adjacent domain via a molecular tunnel, where it reacts with an activated intermediate.</text>
</comment>
<dbReference type="InterPro" id="IPR011698">
    <property type="entry name" value="GATase_3"/>
</dbReference>
<keyword evidence="7" id="KW-0169">Cobalamin biosynthesis</keyword>
<proteinExistence type="inferred from homology"/>
<dbReference type="CDD" id="cd03130">
    <property type="entry name" value="GATase1_CobB"/>
    <property type="match status" value="1"/>
</dbReference>
<evidence type="ECO:0000256" key="1">
    <source>
        <dbReference type="ARBA" id="ARBA00001946"/>
    </source>
</evidence>
<keyword evidence="4 7" id="KW-0067">ATP-binding</keyword>
<dbReference type="NCBIfam" id="NF002204">
    <property type="entry name" value="PRK01077.1"/>
    <property type="match status" value="1"/>
</dbReference>
<feature type="domain" description="CobQ/CobB/MinD/ParA nucleotide binding" evidence="9">
    <location>
        <begin position="73"/>
        <end position="267"/>
    </location>
</feature>
<dbReference type="Pfam" id="PF07685">
    <property type="entry name" value="GATase_3"/>
    <property type="match status" value="1"/>
</dbReference>
<dbReference type="Gene3D" id="3.40.50.300">
    <property type="entry name" value="P-loop containing nucleotide triphosphate hydrolases"/>
    <property type="match status" value="1"/>
</dbReference>
<dbReference type="InterPro" id="IPR027417">
    <property type="entry name" value="P-loop_NTPase"/>
</dbReference>
<dbReference type="Pfam" id="PF01656">
    <property type="entry name" value="CbiA"/>
    <property type="match status" value="1"/>
</dbReference>
<keyword evidence="12" id="KW-1185">Reference proteome</keyword>
<dbReference type="GO" id="GO:0009236">
    <property type="term" value="P:cobalamin biosynthetic process"/>
    <property type="evidence" value="ECO:0007669"/>
    <property type="project" value="UniProtKB-UniRule"/>
</dbReference>
<keyword evidence="6 7" id="KW-0315">Glutamine amidotransferase</keyword>
<dbReference type="Proteomes" id="UP000468735">
    <property type="component" value="Unassembled WGS sequence"/>
</dbReference>
<sequence length="518" mass="53356">MGLGGRRGRHRHAAGPSGRAARRHHRPGRGSAAGGVRRPRDGDGQGEAPHGPRPEGPEGHRVVTVPRDAVPRVVVAAPASGSGKTTVATGLMAAFAARGLRVSPHKVGPDYIDPGYHALATGRPGRNLDPWLTSEDLVAPLFRHGADGSDVAVIEGVMGMYDGASGIGAGGSGGSGSGDFASTAHVATLLDAPVILVVDAAAAGRSVAATVHGFRSYDEGVRLGGVILNRIGSDGHELLCREAVEELGIPVLGALRRHDDIAKPSRHLGLVPVAERSAEAVATVERLGALIAESCDLDAVLALARSAPALPARPWALGLEATAPGVRVAVAGGSAFTFGYAENEELLAAAGAEVVRFDPLRDERLPEGTAGIVIGGGFPEVYAAELSANEPLRKEVAAFGGPIYAECAGLLYLARELDGEPMCGVLAGVTATMAERLTLGYRAAVAVSDSVVSRAGERVHGHEFHRTVTDPAHGTTAAWQWSTDGPAGFVQGRCVASYLHLHWAGSPGFAQRFVEACR</sequence>
<dbReference type="GO" id="GO:0005524">
    <property type="term" value="F:ATP binding"/>
    <property type="evidence" value="ECO:0007669"/>
    <property type="project" value="UniProtKB-UniRule"/>
</dbReference>
<dbReference type="InterPro" id="IPR004484">
    <property type="entry name" value="CbiA/CobB_synth"/>
</dbReference>
<dbReference type="PANTHER" id="PTHR43873:SF1">
    <property type="entry name" value="COBYRINATE A,C-DIAMIDE SYNTHASE"/>
    <property type="match status" value="1"/>
</dbReference>
<feature type="compositionally biased region" description="Basic and acidic residues" evidence="8">
    <location>
        <begin position="50"/>
        <end position="61"/>
    </location>
</feature>
<dbReference type="PANTHER" id="PTHR43873">
    <property type="entry name" value="COBYRINATE A,C-DIAMIDE SYNTHASE"/>
    <property type="match status" value="1"/>
</dbReference>
<dbReference type="GO" id="GO:0043802">
    <property type="term" value="F:hydrogenobyrinic acid a,c-diamide synthase (glutamine-hydrolysing) activity"/>
    <property type="evidence" value="ECO:0007669"/>
    <property type="project" value="UniProtKB-UniRule"/>
</dbReference>
<evidence type="ECO:0000256" key="2">
    <source>
        <dbReference type="ARBA" id="ARBA00022598"/>
    </source>
</evidence>
<dbReference type="AlphaFoldDB" id="A0A6H9YUS3"/>
<evidence type="ECO:0000256" key="6">
    <source>
        <dbReference type="ARBA" id="ARBA00022962"/>
    </source>
</evidence>
<feature type="domain" description="CobB/CobQ-like glutamine amidotransferase" evidence="10">
    <location>
        <begin position="327"/>
        <end position="505"/>
    </location>
</feature>
<evidence type="ECO:0000256" key="4">
    <source>
        <dbReference type="ARBA" id="ARBA00022840"/>
    </source>
</evidence>
<comment type="function">
    <text evidence="7">Catalyzes the ATP-dependent amidation of the two carboxylate groups at positions a and c of hydrogenobyrinate, using either L-glutamine or ammonia as the nitrogen source.</text>
</comment>
<dbReference type="EMBL" id="WBMT01000009">
    <property type="protein sequence ID" value="KAB2347426.1"/>
    <property type="molecule type" value="Genomic_DNA"/>
</dbReference>
<keyword evidence="2 7" id="KW-0436">Ligase</keyword>
<reference evidence="11 12" key="1">
    <citation type="submission" date="2019-09" db="EMBL/GenBank/DDBJ databases">
        <title>Actinomadura physcomitrii sp. nov., a novel actinomycete isolated from moss [Physcomitrium sphaericum (Ludw) Fuernr].</title>
        <authorList>
            <person name="Zhuang X."/>
            <person name="Liu C."/>
        </authorList>
    </citation>
    <scope>NUCLEOTIDE SEQUENCE [LARGE SCALE GENOMIC DNA]</scope>
    <source>
        <strain evidence="11 12">HMC1</strain>
    </source>
</reference>
<comment type="catalytic activity">
    <reaction evidence="7">
        <text>hydrogenobyrinate + 2 L-glutamine + 2 ATP + 2 H2O = hydrogenobyrinate a,c-diamide + 2 L-glutamate + 2 ADP + 2 phosphate + 2 H(+)</text>
        <dbReference type="Rhea" id="RHEA:12544"/>
        <dbReference type="ChEBI" id="CHEBI:15377"/>
        <dbReference type="ChEBI" id="CHEBI:15378"/>
        <dbReference type="ChEBI" id="CHEBI:29985"/>
        <dbReference type="ChEBI" id="CHEBI:30616"/>
        <dbReference type="ChEBI" id="CHEBI:43474"/>
        <dbReference type="ChEBI" id="CHEBI:58359"/>
        <dbReference type="ChEBI" id="CHEBI:77873"/>
        <dbReference type="ChEBI" id="CHEBI:77874"/>
        <dbReference type="ChEBI" id="CHEBI:456216"/>
        <dbReference type="EC" id="6.3.5.9"/>
    </reaction>
</comment>
<dbReference type="CDD" id="cd05388">
    <property type="entry name" value="CobB_N"/>
    <property type="match status" value="1"/>
</dbReference>
<protein>
    <recommendedName>
        <fullName evidence="7">Hydrogenobyrinate a,c-diamide synthase</fullName>
        <ecNumber evidence="7">6.3.5.9</ecNumber>
    </recommendedName>
    <alternativeName>
        <fullName evidence="7">Hydrogenobyrinic acid a,c-diamide synthase</fullName>
    </alternativeName>
</protein>
<comment type="caution">
    <text evidence="11">The sequence shown here is derived from an EMBL/GenBank/DDBJ whole genome shotgun (WGS) entry which is preliminary data.</text>
</comment>
<feature type="region of interest" description="Disordered" evidence="8">
    <location>
        <begin position="1"/>
        <end position="61"/>
    </location>
</feature>
<keyword evidence="5 7" id="KW-0460">Magnesium</keyword>
<evidence type="ECO:0000259" key="10">
    <source>
        <dbReference type="Pfam" id="PF07685"/>
    </source>
</evidence>
<feature type="compositionally biased region" description="Basic residues" evidence="8">
    <location>
        <begin position="1"/>
        <end position="13"/>
    </location>
</feature>
<dbReference type="OrthoDB" id="9764035at2"/>
<gene>
    <name evidence="7" type="primary">cobB</name>
    <name evidence="11" type="ORF">F8566_20705</name>
</gene>